<dbReference type="Proteomes" id="UP000317369">
    <property type="component" value="Chromosome"/>
</dbReference>
<evidence type="ECO:0000256" key="2">
    <source>
        <dbReference type="ARBA" id="ARBA00023043"/>
    </source>
</evidence>
<accession>A0A517YWK4</accession>
<dbReference type="PROSITE" id="PS50297">
    <property type="entry name" value="ANK_REP_REGION"/>
    <property type="match status" value="3"/>
</dbReference>
<evidence type="ECO:0000256" key="1">
    <source>
        <dbReference type="ARBA" id="ARBA00022737"/>
    </source>
</evidence>
<dbReference type="EMBL" id="CP036425">
    <property type="protein sequence ID" value="QDU34589.1"/>
    <property type="molecule type" value="Genomic_DNA"/>
</dbReference>
<organism evidence="4 5">
    <name type="scientific">Poriferisphaera corsica</name>
    <dbReference type="NCBI Taxonomy" id="2528020"/>
    <lineage>
        <taxon>Bacteria</taxon>
        <taxon>Pseudomonadati</taxon>
        <taxon>Planctomycetota</taxon>
        <taxon>Phycisphaerae</taxon>
        <taxon>Phycisphaerales</taxon>
        <taxon>Phycisphaeraceae</taxon>
        <taxon>Poriferisphaera</taxon>
    </lineage>
</organism>
<evidence type="ECO:0000256" key="3">
    <source>
        <dbReference type="PROSITE-ProRule" id="PRU00023"/>
    </source>
</evidence>
<feature type="repeat" description="ANK" evidence="3">
    <location>
        <begin position="107"/>
        <end position="139"/>
    </location>
</feature>
<protein>
    <submittedName>
        <fullName evidence="4">Ankyrin repeats (3 copies)</fullName>
    </submittedName>
</protein>
<gene>
    <name evidence="4" type="ORF">KS4_26600</name>
</gene>
<name>A0A517YWK4_9BACT</name>
<dbReference type="Gene3D" id="1.25.40.20">
    <property type="entry name" value="Ankyrin repeat-containing domain"/>
    <property type="match status" value="2"/>
</dbReference>
<dbReference type="InterPro" id="IPR051637">
    <property type="entry name" value="Ank_repeat_dom-contain_49"/>
</dbReference>
<dbReference type="InterPro" id="IPR036770">
    <property type="entry name" value="Ankyrin_rpt-contain_sf"/>
</dbReference>
<dbReference type="Pfam" id="PF12796">
    <property type="entry name" value="Ank_2"/>
    <property type="match status" value="2"/>
</dbReference>
<dbReference type="RefSeq" id="WP_145078637.1">
    <property type="nucleotide sequence ID" value="NZ_CP036425.1"/>
</dbReference>
<proteinExistence type="predicted"/>
<reference evidence="4 5" key="1">
    <citation type="submission" date="2019-02" db="EMBL/GenBank/DDBJ databases">
        <title>Deep-cultivation of Planctomycetes and their phenomic and genomic characterization uncovers novel biology.</title>
        <authorList>
            <person name="Wiegand S."/>
            <person name="Jogler M."/>
            <person name="Boedeker C."/>
            <person name="Pinto D."/>
            <person name="Vollmers J."/>
            <person name="Rivas-Marin E."/>
            <person name="Kohn T."/>
            <person name="Peeters S.H."/>
            <person name="Heuer A."/>
            <person name="Rast P."/>
            <person name="Oberbeckmann S."/>
            <person name="Bunk B."/>
            <person name="Jeske O."/>
            <person name="Meyerdierks A."/>
            <person name="Storesund J.E."/>
            <person name="Kallscheuer N."/>
            <person name="Luecker S."/>
            <person name="Lage O.M."/>
            <person name="Pohl T."/>
            <person name="Merkel B.J."/>
            <person name="Hornburger P."/>
            <person name="Mueller R.-W."/>
            <person name="Bruemmer F."/>
            <person name="Labrenz M."/>
            <person name="Spormann A.M."/>
            <person name="Op den Camp H."/>
            <person name="Overmann J."/>
            <person name="Amann R."/>
            <person name="Jetten M.S.M."/>
            <person name="Mascher T."/>
            <person name="Medema M.H."/>
            <person name="Devos D.P."/>
            <person name="Kaster A.-K."/>
            <person name="Ovreas L."/>
            <person name="Rohde M."/>
            <person name="Galperin M.Y."/>
            <person name="Jogler C."/>
        </authorList>
    </citation>
    <scope>NUCLEOTIDE SEQUENCE [LARGE SCALE GENOMIC DNA]</scope>
    <source>
        <strain evidence="4 5">KS4</strain>
    </source>
</reference>
<dbReference type="InterPro" id="IPR002110">
    <property type="entry name" value="Ankyrin_rpt"/>
</dbReference>
<dbReference type="PROSITE" id="PS50088">
    <property type="entry name" value="ANK_REPEAT"/>
    <property type="match status" value="3"/>
</dbReference>
<dbReference type="SMART" id="SM00248">
    <property type="entry name" value="ANK"/>
    <property type="match status" value="6"/>
</dbReference>
<dbReference type="KEGG" id="pcor:KS4_26600"/>
<feature type="repeat" description="ANK" evidence="3">
    <location>
        <begin position="222"/>
        <end position="251"/>
    </location>
</feature>
<keyword evidence="1" id="KW-0677">Repeat</keyword>
<dbReference type="PANTHER" id="PTHR24180:SF45">
    <property type="entry name" value="POLY [ADP-RIBOSE] POLYMERASE TANKYRASE"/>
    <property type="match status" value="1"/>
</dbReference>
<keyword evidence="2 3" id="KW-0040">ANK repeat</keyword>
<dbReference type="OrthoDB" id="211931at2"/>
<dbReference type="AlphaFoldDB" id="A0A517YWK4"/>
<evidence type="ECO:0000313" key="5">
    <source>
        <dbReference type="Proteomes" id="UP000317369"/>
    </source>
</evidence>
<dbReference type="SUPFAM" id="SSF48403">
    <property type="entry name" value="Ankyrin repeat"/>
    <property type="match status" value="1"/>
</dbReference>
<feature type="repeat" description="ANK" evidence="3">
    <location>
        <begin position="40"/>
        <end position="72"/>
    </location>
</feature>
<evidence type="ECO:0000313" key="4">
    <source>
        <dbReference type="EMBL" id="QDU34589.1"/>
    </source>
</evidence>
<dbReference type="PANTHER" id="PTHR24180">
    <property type="entry name" value="CYCLIN-DEPENDENT KINASE INHIBITOR 2C-RELATED"/>
    <property type="match status" value="1"/>
</dbReference>
<sequence length="314" mass="36026">MPKITRDIVGDFIDACELDHDKATRMVQDYPGIMYSTVFMSETPFHFLVTENFINAIRFLIEQGQDINALDEFKSTAFETAVQIDRYEISKLLLKHGADPNQPPSPTGEYPFAKAVMNKNDQIAKLLLEYGANIDLYDSWHILYSLDEQNRDYQPFCQAVNLLPENTDFVAYTKQLLDQPTIPIPKVFTFKTTLIYLTINNHFQAMKYLLQTEQHIYQSQADLDTALIYAAKNNHLNLARLLIDSGANPNACVVVFDHDLSFTYTQNCLNEALQTNHFEMFRFLRDSGANIEHSGDYGKQILPDLDQIIEDSRS</sequence>
<keyword evidence="5" id="KW-1185">Reference proteome</keyword>